<evidence type="ECO:0000256" key="1">
    <source>
        <dbReference type="SAM" id="MobiDB-lite"/>
    </source>
</evidence>
<dbReference type="AlphaFoldDB" id="A3CR33"/>
<accession>A3CR33</accession>
<proteinExistence type="predicted"/>
<feature type="region of interest" description="Disordered" evidence="1">
    <location>
        <begin position="95"/>
        <end position="128"/>
    </location>
</feature>
<dbReference type="InterPro" id="IPR021477">
    <property type="entry name" value="TVIIS_effector_SACOL2603_fam"/>
</dbReference>
<reference evidence="2 3" key="1">
    <citation type="journal article" date="2007" name="J. Bacteriol.">
        <title>Genome of the opportunistic pathogen Streptococcus sanguinis.</title>
        <authorList>
            <person name="Xu P."/>
            <person name="Alves J.M."/>
            <person name="Kitten T."/>
            <person name="Brown A."/>
            <person name="Chen Z."/>
            <person name="Ozaki L.S."/>
            <person name="Manque P."/>
            <person name="Ge X."/>
            <person name="Serrano M.G."/>
            <person name="Puiu D."/>
            <person name="Hendricks S."/>
            <person name="Wang Y."/>
            <person name="Chaplin M.D."/>
            <person name="Akan D."/>
            <person name="Paik S."/>
            <person name="Peterson D.L."/>
            <person name="Macrina F.L."/>
            <person name="Buck G.A."/>
        </authorList>
    </citation>
    <scope>NUCLEOTIDE SEQUENCE [LARGE SCALE GENOMIC DNA]</scope>
    <source>
        <strain evidence="2 3">SK36</strain>
    </source>
</reference>
<dbReference type="RefSeq" id="WP_011837664.1">
    <property type="nucleotide sequence ID" value="NC_009009.1"/>
</dbReference>
<keyword evidence="3" id="KW-1185">Reference proteome</keyword>
<name>A3CR33_STRSV</name>
<dbReference type="OrthoDB" id="2236571at2"/>
<feature type="compositionally biased region" description="Polar residues" evidence="1">
    <location>
        <begin position="95"/>
        <end position="106"/>
    </location>
</feature>
<dbReference type="EMBL" id="CP000387">
    <property type="protein sequence ID" value="ABN45638.1"/>
    <property type="molecule type" value="Genomic_DNA"/>
</dbReference>
<dbReference type="NCBIfam" id="TIGR04197">
    <property type="entry name" value="T7SS_SACOL2603"/>
    <property type="match status" value="1"/>
</dbReference>
<dbReference type="eggNOG" id="ENOG5030CU1">
    <property type="taxonomic scope" value="Bacteria"/>
</dbReference>
<dbReference type="PATRIC" id="fig|388919.9.peg.2159"/>
<evidence type="ECO:0000313" key="2">
    <source>
        <dbReference type="EMBL" id="ABN45638.1"/>
    </source>
</evidence>
<dbReference type="Proteomes" id="UP000002148">
    <property type="component" value="Chromosome"/>
</dbReference>
<evidence type="ECO:0000313" key="3">
    <source>
        <dbReference type="Proteomes" id="UP000002148"/>
    </source>
</evidence>
<dbReference type="HOGENOM" id="CLU_160749_0_0_9"/>
<sequence>MPQFQSTEELASSIATGIGNAASSIKSVGKVTMDASSEYPGNTTASERIPKETKFASSISVVLSDFVSLIQSTAAEFVAMDNQIASEIRENTSVLPATSAVPSTDSGAHAGGDETTFEPNAALFSEAE</sequence>
<dbReference type="KEGG" id="ssa:SSA_2276"/>
<organism evidence="2 3">
    <name type="scientific">Streptococcus sanguinis (strain SK36)</name>
    <dbReference type="NCBI Taxonomy" id="388919"/>
    <lineage>
        <taxon>Bacteria</taxon>
        <taxon>Bacillati</taxon>
        <taxon>Bacillota</taxon>
        <taxon>Bacilli</taxon>
        <taxon>Lactobacillales</taxon>
        <taxon>Streptococcaceae</taxon>
        <taxon>Streptococcus</taxon>
    </lineage>
</organism>
<evidence type="ECO:0008006" key="4">
    <source>
        <dbReference type="Google" id="ProtNLM"/>
    </source>
</evidence>
<dbReference type="STRING" id="388919.SSA_2276"/>
<gene>
    <name evidence="2" type="ordered locus">SSA_2276</name>
</gene>
<protein>
    <recommendedName>
        <fullName evidence="4">TIGR04197 family type VII secretion effector</fullName>
    </recommendedName>
</protein>